<evidence type="ECO:0000313" key="3">
    <source>
        <dbReference type="WBParaSite" id="jg14925"/>
    </source>
</evidence>
<reference evidence="3" key="1">
    <citation type="submission" date="2022-11" db="UniProtKB">
        <authorList>
            <consortium name="WormBaseParasite"/>
        </authorList>
    </citation>
    <scope>IDENTIFICATION</scope>
</reference>
<protein>
    <submittedName>
        <fullName evidence="3">Uncharacterized protein</fullName>
    </submittedName>
</protein>
<name>A0A915D1R8_9BILA</name>
<feature type="region of interest" description="Disordered" evidence="1">
    <location>
        <begin position="53"/>
        <end position="85"/>
    </location>
</feature>
<keyword evidence="2" id="KW-1185">Reference proteome</keyword>
<evidence type="ECO:0000313" key="2">
    <source>
        <dbReference type="Proteomes" id="UP000887574"/>
    </source>
</evidence>
<organism evidence="2 3">
    <name type="scientific">Ditylenchus dipsaci</name>
    <dbReference type="NCBI Taxonomy" id="166011"/>
    <lineage>
        <taxon>Eukaryota</taxon>
        <taxon>Metazoa</taxon>
        <taxon>Ecdysozoa</taxon>
        <taxon>Nematoda</taxon>
        <taxon>Chromadorea</taxon>
        <taxon>Rhabditida</taxon>
        <taxon>Tylenchina</taxon>
        <taxon>Tylenchomorpha</taxon>
        <taxon>Sphaerularioidea</taxon>
        <taxon>Anguinidae</taxon>
        <taxon>Anguininae</taxon>
        <taxon>Ditylenchus</taxon>
    </lineage>
</organism>
<evidence type="ECO:0000256" key="1">
    <source>
        <dbReference type="SAM" id="MobiDB-lite"/>
    </source>
</evidence>
<dbReference type="WBParaSite" id="jg14925">
    <property type="protein sequence ID" value="jg14925"/>
    <property type="gene ID" value="jg14925"/>
</dbReference>
<feature type="region of interest" description="Disordered" evidence="1">
    <location>
        <begin position="98"/>
        <end position="142"/>
    </location>
</feature>
<sequence length="313" mass="35545">MRDNYNLKKVELIYTPFYSFSSKKFLYLSALSSLHRFFSFLSKASTTAEKWEVVESGSSSSNDSEMRSQEGEINKTDKDEEQPVEAAEKVECIELDDDEDDDVIPVEEPPAKRSKVRSKPPSPVPEDPKISSNKDANSTQCPNLAPLTLLDRLEVYVKTAIEKSQDVDRKVLDALLAAINILVKKEPYSVRKLILDKQLVLPNTISFPPSQVVELLIEHDPDFQLSRVIAKMFGNEQIKLPDTERRERQQLKATCPAPNMTGILMNIGQDLVQESTYSDIVHARNLPEVPKVSFHVRLVVEYRYAQLKMCKEA</sequence>
<feature type="compositionally biased region" description="Basic and acidic residues" evidence="1">
    <location>
        <begin position="64"/>
        <end position="78"/>
    </location>
</feature>
<feature type="compositionally biased region" description="Low complexity" evidence="1">
    <location>
        <begin position="54"/>
        <end position="63"/>
    </location>
</feature>
<proteinExistence type="predicted"/>
<feature type="compositionally biased region" description="Polar residues" evidence="1">
    <location>
        <begin position="130"/>
        <end position="142"/>
    </location>
</feature>
<dbReference type="AlphaFoldDB" id="A0A915D1R8"/>
<accession>A0A915D1R8</accession>
<dbReference type="Proteomes" id="UP000887574">
    <property type="component" value="Unplaced"/>
</dbReference>